<dbReference type="Pfam" id="PF11154">
    <property type="entry name" value="DUF2934"/>
    <property type="match status" value="1"/>
</dbReference>
<protein>
    <recommendedName>
        <fullName evidence="3">DUF2934 domain-containing protein</fullName>
    </recommendedName>
</protein>
<sequence length="93" mass="11204">MDHIENDPRELERKIEQANRLANRVTDRTTVQRLRQFVEDLKAGLRQHLAARRTKEEIRARARELWEQNGRPEGRDLEFWLQAETEITGRNRD</sequence>
<keyword evidence="2" id="KW-1185">Reference proteome</keyword>
<evidence type="ECO:0008006" key="3">
    <source>
        <dbReference type="Google" id="ProtNLM"/>
    </source>
</evidence>
<dbReference type="RefSeq" id="WP_057837750.1">
    <property type="nucleotide sequence ID" value="NZ_LLXZ01000146.1"/>
</dbReference>
<reference evidence="1 2" key="1">
    <citation type="submission" date="2014-03" db="EMBL/GenBank/DDBJ databases">
        <title>Bradyrhizobium valentinum sp. nov., isolated from effective nodules of Lupinus mariae-josephae, a lupine endemic of basic-lime soils in Eastern Spain.</title>
        <authorList>
            <person name="Duran D."/>
            <person name="Rey L."/>
            <person name="Navarro A."/>
            <person name="Busquets A."/>
            <person name="Imperial J."/>
            <person name="Ruiz-Argueso T."/>
        </authorList>
    </citation>
    <scope>NUCLEOTIDE SEQUENCE [LARGE SCALE GENOMIC DNA]</scope>
    <source>
        <strain evidence="1 2">PAC68</strain>
    </source>
</reference>
<dbReference type="InterPro" id="IPR021327">
    <property type="entry name" value="DUF2934"/>
</dbReference>
<dbReference type="Proteomes" id="UP000050863">
    <property type="component" value="Unassembled WGS sequence"/>
</dbReference>
<evidence type="ECO:0000313" key="1">
    <source>
        <dbReference type="EMBL" id="KRR03417.1"/>
    </source>
</evidence>
<gene>
    <name evidence="1" type="ORF">CQ12_39610</name>
</gene>
<evidence type="ECO:0000313" key="2">
    <source>
        <dbReference type="Proteomes" id="UP000050863"/>
    </source>
</evidence>
<dbReference type="AlphaFoldDB" id="A0A0R3L642"/>
<proteinExistence type="predicted"/>
<dbReference type="OrthoDB" id="9811127at2"/>
<name>A0A0R3L642_9BRAD</name>
<organism evidence="1 2">
    <name type="scientific">Bradyrhizobium jicamae</name>
    <dbReference type="NCBI Taxonomy" id="280332"/>
    <lineage>
        <taxon>Bacteria</taxon>
        <taxon>Pseudomonadati</taxon>
        <taxon>Pseudomonadota</taxon>
        <taxon>Alphaproteobacteria</taxon>
        <taxon>Hyphomicrobiales</taxon>
        <taxon>Nitrobacteraceae</taxon>
        <taxon>Bradyrhizobium</taxon>
    </lineage>
</organism>
<comment type="caution">
    <text evidence="1">The sequence shown here is derived from an EMBL/GenBank/DDBJ whole genome shotgun (WGS) entry which is preliminary data.</text>
</comment>
<dbReference type="EMBL" id="LLXZ01000146">
    <property type="protein sequence ID" value="KRR03417.1"/>
    <property type="molecule type" value="Genomic_DNA"/>
</dbReference>
<accession>A0A0R3L642</accession>